<dbReference type="RefSeq" id="WP_306348149.1">
    <property type="nucleotide sequence ID" value="NZ_JASAWV010000004.1"/>
</dbReference>
<name>A0AAW8CAJ5_9PAST</name>
<evidence type="ECO:0000313" key="1">
    <source>
        <dbReference type="EMBL" id="MDP8148085.1"/>
    </source>
</evidence>
<dbReference type="Proteomes" id="UP001226020">
    <property type="component" value="Unassembled WGS sequence"/>
</dbReference>
<reference evidence="1 2" key="1">
    <citation type="journal article" date="2023" name="Front. Microbiol.">
        <title>Phylogeography and host specificity of Pasteurellaceae pathogenic to sea-farmed fish in the north-east Atlantic.</title>
        <authorList>
            <person name="Gulla S."/>
            <person name="Colquhoun D.J."/>
            <person name="Olsen A.B."/>
            <person name="Spilsberg B."/>
            <person name="Lagesen K."/>
            <person name="Aakesson C.P."/>
            <person name="Strom S."/>
            <person name="Manji F."/>
            <person name="Birkbeck T.H."/>
            <person name="Nilsen H.K."/>
        </authorList>
    </citation>
    <scope>NUCLEOTIDE SEQUENCE [LARGE SCALE GENOMIC DNA]</scope>
    <source>
        <strain evidence="1 2">NVIB3131</strain>
    </source>
</reference>
<organism evidence="1 2">
    <name type="scientific">Phocoenobacter atlanticus subsp. atlanticus</name>
    <dbReference type="NCBI Taxonomy" id="3061285"/>
    <lineage>
        <taxon>Bacteria</taxon>
        <taxon>Pseudomonadati</taxon>
        <taxon>Pseudomonadota</taxon>
        <taxon>Gammaproteobacteria</taxon>
        <taxon>Pasteurellales</taxon>
        <taxon>Pasteurellaceae</taxon>
        <taxon>Phocoenobacter</taxon>
        <taxon>Phocoenobacter atlanticus</taxon>
    </lineage>
</organism>
<dbReference type="AlphaFoldDB" id="A0AAW8CAJ5"/>
<accession>A0AAW8CAJ5</accession>
<protein>
    <recommendedName>
        <fullName evidence="3">Lipoprotein</fullName>
    </recommendedName>
</protein>
<evidence type="ECO:0000313" key="2">
    <source>
        <dbReference type="Proteomes" id="UP001226020"/>
    </source>
</evidence>
<dbReference type="EMBL" id="JASAXT010000004">
    <property type="protein sequence ID" value="MDP8148085.1"/>
    <property type="molecule type" value="Genomic_DNA"/>
</dbReference>
<keyword evidence="2" id="KW-1185">Reference proteome</keyword>
<dbReference type="PROSITE" id="PS51257">
    <property type="entry name" value="PROKAR_LIPOPROTEIN"/>
    <property type="match status" value="1"/>
</dbReference>
<comment type="caution">
    <text evidence="1">The sequence shown here is derived from an EMBL/GenBank/DDBJ whole genome shotgun (WGS) entry which is preliminary data.</text>
</comment>
<evidence type="ECO:0008006" key="3">
    <source>
        <dbReference type="Google" id="ProtNLM"/>
    </source>
</evidence>
<proteinExistence type="predicted"/>
<gene>
    <name evidence="1" type="ORF">QJU57_03190</name>
</gene>
<sequence>MLNIYKISLFTVCMSLLMSCDGRNPSHKFPIKADMLIYTKKQELCFKPSISKKFIVKDVSFTLQKLPESQQSHSVSYIWTKFYDNSQYLGEEVCTNFSEQLSAPLKVNSEYIIFMNGLVVNKYQQIASGYRFYYNSQRNIQNLVPIL</sequence>